<dbReference type="AlphaFoldDB" id="A0A2M8KRP0"/>
<dbReference type="Proteomes" id="UP000229554">
    <property type="component" value="Unassembled WGS sequence"/>
</dbReference>
<dbReference type="EMBL" id="PFED01000177">
    <property type="protein sequence ID" value="PJE62559.1"/>
    <property type="molecule type" value="Genomic_DNA"/>
</dbReference>
<organism evidence="2 3">
    <name type="scientific">Candidatus Roizmanbacteria bacterium CG10_big_fil_rev_8_21_14_0_10_39_6</name>
    <dbReference type="NCBI Taxonomy" id="1974853"/>
    <lineage>
        <taxon>Bacteria</taxon>
        <taxon>Candidatus Roizmaniibacteriota</taxon>
    </lineage>
</organism>
<protein>
    <recommendedName>
        <fullName evidence="1">Helix-turn-helix domain-containing protein</fullName>
    </recommendedName>
</protein>
<dbReference type="Pfam" id="PF12728">
    <property type="entry name" value="HTH_17"/>
    <property type="match status" value="1"/>
</dbReference>
<name>A0A2M8KRP0_9BACT</name>
<dbReference type="InterPro" id="IPR041657">
    <property type="entry name" value="HTH_17"/>
</dbReference>
<gene>
    <name evidence="2" type="ORF">COU88_04330</name>
</gene>
<accession>A0A2M8KRP0</accession>
<reference evidence="3" key="1">
    <citation type="submission" date="2017-09" db="EMBL/GenBank/DDBJ databases">
        <title>Depth-based differentiation of microbial function through sediment-hosted aquifers and enrichment of novel symbionts in the deep terrestrial subsurface.</title>
        <authorList>
            <person name="Probst A.J."/>
            <person name="Ladd B."/>
            <person name="Jarett J.K."/>
            <person name="Geller-Mcgrath D.E."/>
            <person name="Sieber C.M.K."/>
            <person name="Emerson J.B."/>
            <person name="Anantharaman K."/>
            <person name="Thomas B.C."/>
            <person name="Malmstrom R."/>
            <person name="Stieglmeier M."/>
            <person name="Klingl A."/>
            <person name="Woyke T."/>
            <person name="Ryan C.M."/>
            <person name="Banfield J.F."/>
        </authorList>
    </citation>
    <scope>NUCLEOTIDE SEQUENCE [LARGE SCALE GENOMIC DNA]</scope>
</reference>
<feature type="domain" description="Helix-turn-helix" evidence="1">
    <location>
        <begin position="2"/>
        <end position="39"/>
    </location>
</feature>
<evidence type="ECO:0000313" key="3">
    <source>
        <dbReference type="Proteomes" id="UP000229554"/>
    </source>
</evidence>
<comment type="caution">
    <text evidence="2">The sequence shown here is derived from an EMBL/GenBank/DDBJ whole genome shotgun (WGS) entry which is preliminary data.</text>
</comment>
<evidence type="ECO:0000259" key="1">
    <source>
        <dbReference type="Pfam" id="PF12728"/>
    </source>
</evidence>
<sequence>MKVSLVTLRRYIKDGRLKASKVGREYFVSEEDIASFLEKPKLLGEANSLMARAINDTTELEFHVSRKELTQQARDIYQRYGEAQLAQEANFDSNIFGYSLTSPFRNEVQNKKWGRFGPTGSGTDKNGKEYHFPDPSWVDEQMLDHARKRVSEVKNPLVLSIYEDLIFTYSKEKDKRTQAKKTVETYLEAAKIQYENDWMFEFLDSLLRSFEISNYVKDEKTRTEVIQKMFEYIKQIVRQNKPRYCLEILDALLKNFDLLSKKELELVFETARTGADFFGGKGGDNRYLQRSFLEVIERAYKATKNKEKVLEIQLEQVDSYKMEGQEKSGSGLVAAHFYEKALELVHKLNDPRKEQQELKAAIEQANYKSVDEMKTISVEFKITEKEKNDFIASVFVDDNIESLERIGGLPNLRPSFEGARDLTTKLAKDYPLQHIFGMSLIQQGRKIH</sequence>
<evidence type="ECO:0000313" key="2">
    <source>
        <dbReference type="EMBL" id="PJE62559.1"/>
    </source>
</evidence>
<proteinExistence type="predicted"/>